<comment type="function">
    <text evidence="7 8">One of the proteins that surrounds the polypeptide exit tunnel on the outside of the subunit.</text>
</comment>
<name>A0A419EVH8_9BACT</name>
<evidence type="ECO:0000256" key="3">
    <source>
        <dbReference type="ARBA" id="ARBA00022884"/>
    </source>
</evidence>
<evidence type="ECO:0000313" key="11">
    <source>
        <dbReference type="EMBL" id="RJP68456.1"/>
    </source>
</evidence>
<dbReference type="NCBIfam" id="TIGR01079">
    <property type="entry name" value="rplX_bact"/>
    <property type="match status" value="1"/>
</dbReference>
<dbReference type="GO" id="GO:0006412">
    <property type="term" value="P:translation"/>
    <property type="evidence" value="ECO:0007669"/>
    <property type="project" value="UniProtKB-UniRule"/>
</dbReference>
<keyword evidence="2 8" id="KW-0699">rRNA-binding</keyword>
<dbReference type="InterPro" id="IPR057264">
    <property type="entry name" value="Ribosomal_uL24_C"/>
</dbReference>
<evidence type="ECO:0000256" key="2">
    <source>
        <dbReference type="ARBA" id="ARBA00022730"/>
    </source>
</evidence>
<dbReference type="SUPFAM" id="SSF50104">
    <property type="entry name" value="Translation proteins SH3-like domain"/>
    <property type="match status" value="1"/>
</dbReference>
<dbReference type="PANTHER" id="PTHR12903">
    <property type="entry name" value="MITOCHONDRIAL RIBOSOMAL PROTEIN L24"/>
    <property type="match status" value="1"/>
</dbReference>
<dbReference type="InterPro" id="IPR003256">
    <property type="entry name" value="Ribosomal_uL24"/>
</dbReference>
<dbReference type="GO" id="GO:1990904">
    <property type="term" value="C:ribonucleoprotein complex"/>
    <property type="evidence" value="ECO:0007669"/>
    <property type="project" value="UniProtKB-KW"/>
</dbReference>
<evidence type="ECO:0000256" key="8">
    <source>
        <dbReference type="HAMAP-Rule" id="MF_01326"/>
    </source>
</evidence>
<dbReference type="Pfam" id="PF17136">
    <property type="entry name" value="ribosomal_L24"/>
    <property type="match status" value="1"/>
</dbReference>
<reference evidence="11 12" key="1">
    <citation type="journal article" date="2017" name="ISME J.">
        <title>Energy and carbon metabolisms in a deep terrestrial subsurface fluid microbial community.</title>
        <authorList>
            <person name="Momper L."/>
            <person name="Jungbluth S.P."/>
            <person name="Lee M.D."/>
            <person name="Amend J.P."/>
        </authorList>
    </citation>
    <scope>NUCLEOTIDE SEQUENCE [LARGE SCALE GENOMIC DNA]</scope>
    <source>
        <strain evidence="11">SURF_17</strain>
    </source>
</reference>
<dbReference type="GO" id="GO:0005840">
    <property type="term" value="C:ribosome"/>
    <property type="evidence" value="ECO:0007669"/>
    <property type="project" value="UniProtKB-KW"/>
</dbReference>
<comment type="similarity">
    <text evidence="1 8 9">Belongs to the universal ribosomal protein uL24 family.</text>
</comment>
<proteinExistence type="inferred from homology"/>
<keyword evidence="5 8" id="KW-0687">Ribonucleoprotein</keyword>
<evidence type="ECO:0000256" key="1">
    <source>
        <dbReference type="ARBA" id="ARBA00010618"/>
    </source>
</evidence>
<keyword evidence="3 8" id="KW-0694">RNA-binding</keyword>
<evidence type="ECO:0000259" key="10">
    <source>
        <dbReference type="SMART" id="SM00739"/>
    </source>
</evidence>
<dbReference type="FunFam" id="2.30.30.30:FF:000004">
    <property type="entry name" value="50S ribosomal protein L24"/>
    <property type="match status" value="1"/>
</dbReference>
<dbReference type="Pfam" id="PF00467">
    <property type="entry name" value="KOW"/>
    <property type="match status" value="1"/>
</dbReference>
<dbReference type="InterPro" id="IPR041988">
    <property type="entry name" value="Ribosomal_uL24_KOW"/>
</dbReference>
<dbReference type="Gene3D" id="2.30.30.30">
    <property type="match status" value="1"/>
</dbReference>
<dbReference type="CDD" id="cd06089">
    <property type="entry name" value="KOW_RPL26"/>
    <property type="match status" value="1"/>
</dbReference>
<accession>A0A419EVH8</accession>
<dbReference type="GO" id="GO:0019843">
    <property type="term" value="F:rRNA binding"/>
    <property type="evidence" value="ECO:0007669"/>
    <property type="project" value="UniProtKB-UniRule"/>
</dbReference>
<evidence type="ECO:0000256" key="9">
    <source>
        <dbReference type="RuleBase" id="RU003477"/>
    </source>
</evidence>
<comment type="caution">
    <text evidence="11">The sequence shown here is derived from an EMBL/GenBank/DDBJ whole genome shotgun (WGS) entry which is preliminary data.</text>
</comment>
<sequence length="110" mass="12073">MSKSKMHLRKGDTVVVLSGKEKGKRGKVLLVSPESNRAIVEAINMAVRHERPSRRNPQGGMIQKEAAIHASNLMLICPKCGKPVRTGKRLLEDGAKVRTCKKCSEIVDQG</sequence>
<gene>
    <name evidence="8" type="primary">rplX</name>
    <name evidence="11" type="ORF">C4532_12475</name>
</gene>
<evidence type="ECO:0000256" key="5">
    <source>
        <dbReference type="ARBA" id="ARBA00023274"/>
    </source>
</evidence>
<keyword evidence="4 8" id="KW-0689">Ribosomal protein</keyword>
<dbReference type="EMBL" id="QZKI01000091">
    <property type="protein sequence ID" value="RJP68456.1"/>
    <property type="molecule type" value="Genomic_DNA"/>
</dbReference>
<evidence type="ECO:0000313" key="12">
    <source>
        <dbReference type="Proteomes" id="UP000285961"/>
    </source>
</evidence>
<dbReference type="PROSITE" id="PS01108">
    <property type="entry name" value="RIBOSOMAL_L24"/>
    <property type="match status" value="1"/>
</dbReference>
<dbReference type="SMART" id="SM00739">
    <property type="entry name" value="KOW"/>
    <property type="match status" value="1"/>
</dbReference>
<dbReference type="HAMAP" id="MF_01326_B">
    <property type="entry name" value="Ribosomal_uL24_B"/>
    <property type="match status" value="1"/>
</dbReference>
<evidence type="ECO:0000256" key="6">
    <source>
        <dbReference type="ARBA" id="ARBA00035206"/>
    </source>
</evidence>
<dbReference type="InterPro" id="IPR005825">
    <property type="entry name" value="Ribosomal_uL24_CS"/>
</dbReference>
<dbReference type="AlphaFoldDB" id="A0A419EVH8"/>
<dbReference type="GO" id="GO:0003735">
    <property type="term" value="F:structural constituent of ribosome"/>
    <property type="evidence" value="ECO:0007669"/>
    <property type="project" value="InterPro"/>
</dbReference>
<evidence type="ECO:0000256" key="7">
    <source>
        <dbReference type="ARBA" id="ARBA00058688"/>
    </source>
</evidence>
<organism evidence="11 12">
    <name type="scientific">Candidatus Abyssobacteria bacterium SURF_17</name>
    <dbReference type="NCBI Taxonomy" id="2093361"/>
    <lineage>
        <taxon>Bacteria</taxon>
        <taxon>Pseudomonadati</taxon>
        <taxon>Candidatus Hydrogenedentota</taxon>
        <taxon>Candidatus Abyssobacteria</taxon>
    </lineage>
</organism>
<dbReference type="InterPro" id="IPR005824">
    <property type="entry name" value="KOW"/>
</dbReference>
<protein>
    <recommendedName>
        <fullName evidence="6 8">Large ribosomal subunit protein uL24</fullName>
    </recommendedName>
</protein>
<comment type="function">
    <text evidence="8">One of two assembly initiator proteins, it binds directly to the 5'-end of the 23S rRNA, where it nucleates assembly of the 50S subunit.</text>
</comment>
<comment type="subunit">
    <text evidence="8">Part of the 50S ribosomal subunit.</text>
</comment>
<evidence type="ECO:0000256" key="4">
    <source>
        <dbReference type="ARBA" id="ARBA00022980"/>
    </source>
</evidence>
<dbReference type="InterPro" id="IPR008991">
    <property type="entry name" value="Translation_prot_SH3-like_sf"/>
</dbReference>
<feature type="domain" description="KOW" evidence="10">
    <location>
        <begin position="7"/>
        <end position="34"/>
    </location>
</feature>
<dbReference type="InterPro" id="IPR014722">
    <property type="entry name" value="Rib_uL2_dom2"/>
</dbReference>
<dbReference type="Proteomes" id="UP000285961">
    <property type="component" value="Unassembled WGS sequence"/>
</dbReference>